<keyword evidence="2" id="KW-0614">Plasmid</keyword>
<name>A9KH61_COXBN</name>
<dbReference type="HOGENOM" id="CLU_887721_0_0_6"/>
<organism evidence="2 3">
    <name type="scientific">Coxiella burnetii (strain Dugway 5J108-111)</name>
    <dbReference type="NCBI Taxonomy" id="434922"/>
    <lineage>
        <taxon>Bacteria</taxon>
        <taxon>Pseudomonadati</taxon>
        <taxon>Pseudomonadota</taxon>
        <taxon>Gammaproteobacteria</taxon>
        <taxon>Legionellales</taxon>
        <taxon>Coxiellaceae</taxon>
        <taxon>Coxiella</taxon>
    </lineage>
</organism>
<feature type="region of interest" description="Disordered" evidence="1">
    <location>
        <begin position="320"/>
        <end position="341"/>
    </location>
</feature>
<feature type="compositionally biased region" description="Polar residues" evidence="1">
    <location>
        <begin position="320"/>
        <end position="335"/>
    </location>
</feature>
<dbReference type="Proteomes" id="UP000008555">
    <property type="component" value="Plasmid pQpDG"/>
</dbReference>
<evidence type="ECO:0000256" key="1">
    <source>
        <dbReference type="SAM" id="MobiDB-lite"/>
    </source>
</evidence>
<dbReference type="AlphaFoldDB" id="A9KH61"/>
<protein>
    <submittedName>
        <fullName evidence="2">Uncharacterized protein</fullName>
    </submittedName>
</protein>
<proteinExistence type="predicted"/>
<accession>A9KH61</accession>
<reference evidence="2 3" key="1">
    <citation type="journal article" date="2009" name="Infect. Immun.">
        <title>Comparative genomics reveal extensive transposon-mediated genomic plasticity and diversity among potential effector proteins within the genus Coxiella.</title>
        <authorList>
            <person name="Beare P.A."/>
            <person name="Unsworth N."/>
            <person name="Andoh M."/>
            <person name="Voth D.E."/>
            <person name="Omsland A."/>
            <person name="Gilk S.D."/>
            <person name="Williams K.P."/>
            <person name="Sobral B.W."/>
            <person name="Kupko J.J.III."/>
            <person name="Porcella S.F."/>
            <person name="Samuel J.E."/>
            <person name="Heinzen R.A."/>
        </authorList>
    </citation>
    <scope>NUCLEOTIDE SEQUENCE [LARGE SCALE GENOMIC DNA]</scope>
    <source>
        <strain evidence="2 3">Dugway 5J108-111</strain>
        <plasmid evidence="3">pQpDG</plasmid>
    </source>
</reference>
<evidence type="ECO:0000313" key="3">
    <source>
        <dbReference type="Proteomes" id="UP000008555"/>
    </source>
</evidence>
<dbReference type="RefSeq" id="WP_011996330.1">
    <property type="nucleotide sequence ID" value="NC_009726.1"/>
</dbReference>
<dbReference type="KEGG" id="cbd:CBUD_A0032"/>
<sequence length="341" mass="39060">MRMFRESKSEEKKSPSSQTAGLFATVPSLKDIMIDRLIEQLGGIAELNKQVVRDPRLWGAINERLTQHFLLLVVQGKQGQVEAMLKVNPALILFARGDVTDYSGQTFKNISAWEYVLWAYDSHMYRMLFNYIPKEQRPLALQQLIDLETNGIAYTLSEKVMNAEREAEETRETIIREAHYDFSPLIDALQTYVTNVERWSFEECVEHWRKKVGGAQCMVPVHVGNEYCYPDRSFDPIPRFNEKNLPRRHNFYNYVSGADESWFPLSPAGLGTNFAIMRGCMRAVAGACWRVGRQWACNDLAAITALREVRQSDLIQLKEQLQNPATESAPSTSKTLRSKNP</sequence>
<geneLocation type="plasmid" evidence="2 3">
    <name>pQpDG</name>
</geneLocation>
<gene>
    <name evidence="2" type="ordered locus">CBUD_A0032</name>
</gene>
<dbReference type="EMBL" id="CP000735">
    <property type="protein sequence ID" value="ABS78559.1"/>
    <property type="molecule type" value="Genomic_DNA"/>
</dbReference>
<evidence type="ECO:0000313" key="2">
    <source>
        <dbReference type="EMBL" id="ABS78559.1"/>
    </source>
</evidence>